<organism evidence="2 3">
    <name type="scientific">Trichodelitschia bisporula</name>
    <dbReference type="NCBI Taxonomy" id="703511"/>
    <lineage>
        <taxon>Eukaryota</taxon>
        <taxon>Fungi</taxon>
        <taxon>Dikarya</taxon>
        <taxon>Ascomycota</taxon>
        <taxon>Pezizomycotina</taxon>
        <taxon>Dothideomycetes</taxon>
        <taxon>Dothideomycetes incertae sedis</taxon>
        <taxon>Phaeotrichales</taxon>
        <taxon>Phaeotrichaceae</taxon>
        <taxon>Trichodelitschia</taxon>
    </lineage>
</organism>
<evidence type="ECO:0000313" key="2">
    <source>
        <dbReference type="EMBL" id="KAF2400947.1"/>
    </source>
</evidence>
<evidence type="ECO:0000313" key="3">
    <source>
        <dbReference type="Proteomes" id="UP000799640"/>
    </source>
</evidence>
<protein>
    <submittedName>
        <fullName evidence="2">Uncharacterized protein</fullName>
    </submittedName>
</protein>
<evidence type="ECO:0000256" key="1">
    <source>
        <dbReference type="SAM" id="Phobius"/>
    </source>
</evidence>
<dbReference type="EMBL" id="ML996694">
    <property type="protein sequence ID" value="KAF2400947.1"/>
    <property type="molecule type" value="Genomic_DNA"/>
</dbReference>
<keyword evidence="1" id="KW-1133">Transmembrane helix</keyword>
<reference evidence="2" key="1">
    <citation type="journal article" date="2020" name="Stud. Mycol.">
        <title>101 Dothideomycetes genomes: a test case for predicting lifestyles and emergence of pathogens.</title>
        <authorList>
            <person name="Haridas S."/>
            <person name="Albert R."/>
            <person name="Binder M."/>
            <person name="Bloem J."/>
            <person name="Labutti K."/>
            <person name="Salamov A."/>
            <person name="Andreopoulos B."/>
            <person name="Baker S."/>
            <person name="Barry K."/>
            <person name="Bills G."/>
            <person name="Bluhm B."/>
            <person name="Cannon C."/>
            <person name="Castanera R."/>
            <person name="Culley D."/>
            <person name="Daum C."/>
            <person name="Ezra D."/>
            <person name="Gonzalez J."/>
            <person name="Henrissat B."/>
            <person name="Kuo A."/>
            <person name="Liang C."/>
            <person name="Lipzen A."/>
            <person name="Lutzoni F."/>
            <person name="Magnuson J."/>
            <person name="Mondo S."/>
            <person name="Nolan M."/>
            <person name="Ohm R."/>
            <person name="Pangilinan J."/>
            <person name="Park H.-J."/>
            <person name="Ramirez L."/>
            <person name="Alfaro M."/>
            <person name="Sun H."/>
            <person name="Tritt A."/>
            <person name="Yoshinaga Y."/>
            <person name="Zwiers L.-H."/>
            <person name="Turgeon B."/>
            <person name="Goodwin S."/>
            <person name="Spatafora J."/>
            <person name="Crous P."/>
            <person name="Grigoriev I."/>
        </authorList>
    </citation>
    <scope>NUCLEOTIDE SEQUENCE</scope>
    <source>
        <strain evidence="2">CBS 262.69</strain>
    </source>
</reference>
<feature type="transmembrane region" description="Helical" evidence="1">
    <location>
        <begin position="321"/>
        <end position="340"/>
    </location>
</feature>
<proteinExistence type="predicted"/>
<dbReference type="PANTHER" id="PTHR37048">
    <property type="entry name" value="QUESTIONABLE PROTEIN"/>
    <property type="match status" value="1"/>
</dbReference>
<dbReference type="Proteomes" id="UP000799640">
    <property type="component" value="Unassembled WGS sequence"/>
</dbReference>
<name>A0A6G1HYN2_9PEZI</name>
<dbReference type="PANTHER" id="PTHR37048:SF2">
    <property type="entry name" value="QUESTIONABLE PROTEIN"/>
    <property type="match status" value="1"/>
</dbReference>
<gene>
    <name evidence="2" type="ORF">EJ06DRAFT_556420</name>
</gene>
<dbReference type="AlphaFoldDB" id="A0A6G1HYN2"/>
<keyword evidence="1" id="KW-0472">Membrane</keyword>
<keyword evidence="3" id="KW-1185">Reference proteome</keyword>
<sequence>MSKGRKDRVQRHGSFSTACVVEERAVLWMPSRNEISDHDLLVVEHLEDGFFNHPVLVLWASMRNNKAIVMGMTSFKEQDLLEKHSKEHIRRKYLPIHPSPPHPDNGMVLLLENMTKLRKKSYINISRHHELDSRLFRSYSSENPKICKASFAELLAHSDFRQPPADVVTAPLDRLQFSHWEALTPTDDSFADPWIGTPNIEVESRSPQTLEAMIRANHQEPLLGALSAAAEARRMETGPSGTWNYGTIPKVSAEERLGIKPATVYYTAARSPTYVPPAPPHNRLPTAPTQNEVWSQHTAPYWQTYTSPEDRQDDPDDSEAGCGRVILVAVVMGLALWYLLTR</sequence>
<accession>A0A6G1HYN2</accession>
<keyword evidence="1" id="KW-0812">Transmembrane</keyword>
<dbReference type="OrthoDB" id="3537171at2759"/>